<keyword evidence="1" id="KW-0175">Coiled coil</keyword>
<comment type="caution">
    <text evidence="2">The sequence shown here is derived from an EMBL/GenBank/DDBJ whole genome shotgun (WGS) entry which is preliminary data.</text>
</comment>
<keyword evidence="3" id="KW-1185">Reference proteome</keyword>
<evidence type="ECO:0000313" key="3">
    <source>
        <dbReference type="Proteomes" id="UP001281761"/>
    </source>
</evidence>
<evidence type="ECO:0000256" key="1">
    <source>
        <dbReference type="SAM" id="Coils"/>
    </source>
</evidence>
<evidence type="ECO:0000313" key="2">
    <source>
        <dbReference type="EMBL" id="KAK2954608.1"/>
    </source>
</evidence>
<reference evidence="2 3" key="1">
    <citation type="journal article" date="2022" name="bioRxiv">
        <title>Genomics of Preaxostyla Flagellates Illuminates Evolutionary Transitions and the Path Towards Mitochondrial Loss.</title>
        <authorList>
            <person name="Novak L.V.F."/>
            <person name="Treitli S.C."/>
            <person name="Pyrih J."/>
            <person name="Halakuc P."/>
            <person name="Pipaliya S.V."/>
            <person name="Vacek V."/>
            <person name="Brzon O."/>
            <person name="Soukal P."/>
            <person name="Eme L."/>
            <person name="Dacks J.B."/>
            <person name="Karnkowska A."/>
            <person name="Elias M."/>
            <person name="Hampl V."/>
        </authorList>
    </citation>
    <scope>NUCLEOTIDE SEQUENCE [LARGE SCALE GENOMIC DNA]</scope>
    <source>
        <strain evidence="2">NAU3</strain>
        <tissue evidence="2">Gut</tissue>
    </source>
</reference>
<feature type="coiled-coil region" evidence="1">
    <location>
        <begin position="2"/>
        <end position="68"/>
    </location>
</feature>
<protein>
    <submittedName>
        <fullName evidence="2">Uncharacterized protein</fullName>
    </submittedName>
</protein>
<organism evidence="2 3">
    <name type="scientific">Blattamonas nauphoetae</name>
    <dbReference type="NCBI Taxonomy" id="2049346"/>
    <lineage>
        <taxon>Eukaryota</taxon>
        <taxon>Metamonada</taxon>
        <taxon>Preaxostyla</taxon>
        <taxon>Oxymonadida</taxon>
        <taxon>Blattamonas</taxon>
    </lineage>
</organism>
<name>A0ABQ9XQD3_9EUKA</name>
<gene>
    <name evidence="2" type="ORF">BLNAU_10459</name>
</gene>
<dbReference type="EMBL" id="JARBJD010000076">
    <property type="protein sequence ID" value="KAK2954608.1"/>
    <property type="molecule type" value="Genomic_DNA"/>
</dbReference>
<dbReference type="Proteomes" id="UP001281761">
    <property type="component" value="Unassembled WGS sequence"/>
</dbReference>
<proteinExistence type="predicted"/>
<sequence length="106" mass="12422">MREQREAALQVIKEKKAKAEQAIREMEDEQAKEAQLRAMEENERMLLAIRTEQRRQKVKETAEKAKQTKQERLYLSGEKKYNTIDTVVPTYAKETFEHVAGKRGAQ</sequence>
<accession>A0ABQ9XQD3</accession>